<protein>
    <recommendedName>
        <fullName evidence="3">P-loop containing nucleoside triphosphate hydrolase protein</fullName>
    </recommendedName>
</protein>
<accession>A0AAD9SCZ5</accession>
<dbReference type="Proteomes" id="UP001265746">
    <property type="component" value="Unassembled WGS sequence"/>
</dbReference>
<keyword evidence="2" id="KW-1185">Reference proteome</keyword>
<proteinExistence type="predicted"/>
<dbReference type="AlphaFoldDB" id="A0AAD9SCZ5"/>
<gene>
    <name evidence="1" type="ORF">N8I77_007412</name>
</gene>
<dbReference type="PANTHER" id="PTHR48419">
    <property type="entry name" value="SULFOTRANSFERASE DOMAIN-CONTAINING PROTEIN"/>
    <property type="match status" value="1"/>
</dbReference>
<dbReference type="Pfam" id="PF19798">
    <property type="entry name" value="Sulfotransfer_5"/>
    <property type="match status" value="1"/>
</dbReference>
<evidence type="ECO:0000313" key="2">
    <source>
        <dbReference type="Proteomes" id="UP001265746"/>
    </source>
</evidence>
<evidence type="ECO:0008006" key="3">
    <source>
        <dbReference type="Google" id="ProtNLM"/>
    </source>
</evidence>
<dbReference type="Gene3D" id="3.40.50.300">
    <property type="entry name" value="P-loop containing nucleotide triphosphate hydrolases"/>
    <property type="match status" value="1"/>
</dbReference>
<reference evidence="1" key="1">
    <citation type="submission" date="2023-06" db="EMBL/GenBank/DDBJ databases">
        <authorList>
            <person name="Noh H."/>
        </authorList>
    </citation>
    <scope>NUCLEOTIDE SEQUENCE</scope>
    <source>
        <strain evidence="1">DUCC20226</strain>
    </source>
</reference>
<organism evidence="1 2">
    <name type="scientific">Phomopsis amygdali</name>
    <name type="common">Fusicoccum amygdali</name>
    <dbReference type="NCBI Taxonomy" id="1214568"/>
    <lineage>
        <taxon>Eukaryota</taxon>
        <taxon>Fungi</taxon>
        <taxon>Dikarya</taxon>
        <taxon>Ascomycota</taxon>
        <taxon>Pezizomycotina</taxon>
        <taxon>Sordariomycetes</taxon>
        <taxon>Sordariomycetidae</taxon>
        <taxon>Diaporthales</taxon>
        <taxon>Diaporthaceae</taxon>
        <taxon>Diaporthe</taxon>
    </lineage>
</organism>
<name>A0AAD9SCZ5_PHOAM</name>
<evidence type="ECO:0000313" key="1">
    <source>
        <dbReference type="EMBL" id="KAK2604485.1"/>
    </source>
</evidence>
<sequence>MSNRPIFMATHPRACSTAFERLVYPELLADLDPPPLTQVFMTRRDILQTAHEPFGDAFYYGPERLSVRFADDEEARVKSGFSQSTYKTIMDRLENDGKEVRSNPPQLFARHEAKRSRQLPQRPLPEISCYVICSNTYHQQGKRVFIKDIAHYLLPPNGTPANVAPTLVGGHNLTNGSDVDSNDGHSVNGVEHTNGFVNGPTNGDANTNGNAAAPTHTNGFVNGPTNGNGEEDNPTVMPTEMLRGFHWTFLIRHPRRSIPSYFRCTIPPLSELTGFHEFMPSEAGYDELRRLFDYLLDQGIIGPAKAGDEAPLDEALNDASSDRERAGQCSITVIDADDLLNNPEAILKTYCKEVGIDYSPAMLQWGDDDNQRYAAEAFEKWYGFHHDAIDSTCLRPRAGHHKVPTVEAENEEWRKKYGDDAARVIRQTVDANVADYEYLKSFAIKV</sequence>
<dbReference type="InterPro" id="IPR027417">
    <property type="entry name" value="P-loop_NTPase"/>
</dbReference>
<dbReference type="SUPFAM" id="SSF52540">
    <property type="entry name" value="P-loop containing nucleoside triphosphate hydrolases"/>
    <property type="match status" value="1"/>
</dbReference>
<dbReference type="EMBL" id="JAUJFL010000004">
    <property type="protein sequence ID" value="KAK2604485.1"/>
    <property type="molecule type" value="Genomic_DNA"/>
</dbReference>
<comment type="caution">
    <text evidence="1">The sequence shown here is derived from an EMBL/GenBank/DDBJ whole genome shotgun (WGS) entry which is preliminary data.</text>
</comment>
<dbReference type="InterPro" id="IPR053226">
    <property type="entry name" value="Pyrrolopyrazine_biosynth_F"/>
</dbReference>
<dbReference type="PANTHER" id="PTHR48419:SF1">
    <property type="entry name" value="SULFOTRANSFERASE DOMAIN-CONTAINING PROTEIN"/>
    <property type="match status" value="1"/>
</dbReference>